<evidence type="ECO:0000313" key="2">
    <source>
        <dbReference type="EMBL" id="KAJ9149630.1"/>
    </source>
</evidence>
<feature type="compositionally biased region" description="Low complexity" evidence="1">
    <location>
        <begin position="194"/>
        <end position="206"/>
    </location>
</feature>
<keyword evidence="3" id="KW-1185">Reference proteome</keyword>
<dbReference type="AlphaFoldDB" id="A0AA38S5C5"/>
<feature type="region of interest" description="Disordered" evidence="1">
    <location>
        <begin position="1"/>
        <end position="91"/>
    </location>
</feature>
<dbReference type="PANTHER" id="PTHR22705:SF0">
    <property type="entry name" value="ZZ-TYPE ZINC FINGER-CONTAINING PROTEIN 3"/>
    <property type="match status" value="1"/>
</dbReference>
<proteinExistence type="predicted"/>
<sequence>MPGLTISTKDVAPRQAAASASSTDRPSSPSGPPISPITPTFAPAELAPGAAQQQALPPFSQNRQTFTHSQPDQTGMPPPPPQPISFDDNPDVLALKSAISILQLQKARAARDVQTLSRAKEAALADTEGFIADLTSGRVGTEGDRLFPDLAPRRRGAEAADNEEDEDGDDTSDGDDEDEEMDEPGQTQDTTTDSRSASASASSSISPLNDTDKASTSQNRKEKKRKKQPSASAPPWRALPKPQSVVRCPPINWSQYGVVGESLDKLHAEQQRAPTQGVPATLKPGPGGLTYEFKGESSGSGEQKKLVGIAAPYAPGKDKLEKKPRGGKR</sequence>
<dbReference type="InterPro" id="IPR037830">
    <property type="entry name" value="ZZZ3"/>
</dbReference>
<evidence type="ECO:0000256" key="1">
    <source>
        <dbReference type="SAM" id="MobiDB-lite"/>
    </source>
</evidence>
<feature type="region of interest" description="Disordered" evidence="1">
    <location>
        <begin position="109"/>
        <end position="247"/>
    </location>
</feature>
<comment type="caution">
    <text evidence="2">The sequence shown here is derived from an EMBL/GenBank/DDBJ whole genome shotgun (WGS) entry which is preliminary data.</text>
</comment>
<feature type="compositionally biased region" description="Polar residues" evidence="1">
    <location>
        <begin position="59"/>
        <end position="69"/>
    </location>
</feature>
<reference evidence="2" key="1">
    <citation type="submission" date="2022-07" db="EMBL/GenBank/DDBJ databases">
        <title>Fungi with potential for degradation of polypropylene.</title>
        <authorList>
            <person name="Gostincar C."/>
        </authorList>
    </citation>
    <scope>NUCLEOTIDE SEQUENCE</scope>
    <source>
        <strain evidence="2">EXF-13287</strain>
    </source>
</reference>
<accession>A0AA38S5C5</accession>
<feature type="compositionally biased region" description="Basic and acidic residues" evidence="1">
    <location>
        <begin position="141"/>
        <end position="158"/>
    </location>
</feature>
<dbReference type="Proteomes" id="UP001174691">
    <property type="component" value="Unassembled WGS sequence"/>
</dbReference>
<evidence type="ECO:0000313" key="3">
    <source>
        <dbReference type="Proteomes" id="UP001174691"/>
    </source>
</evidence>
<feature type="compositionally biased region" description="Basic and acidic residues" evidence="1">
    <location>
        <begin position="316"/>
        <end position="329"/>
    </location>
</feature>
<feature type="compositionally biased region" description="Low complexity" evidence="1">
    <location>
        <begin position="37"/>
        <end position="58"/>
    </location>
</feature>
<protein>
    <submittedName>
        <fullName evidence="2">Uncharacterized protein</fullName>
    </submittedName>
</protein>
<dbReference type="PANTHER" id="PTHR22705">
    <property type="entry name" value="ZINC FINGER, ZZ DOMAIN CONTAINING 3"/>
    <property type="match status" value="1"/>
</dbReference>
<feature type="compositionally biased region" description="Low complexity" evidence="1">
    <location>
        <begin position="16"/>
        <end position="28"/>
    </location>
</feature>
<dbReference type="EMBL" id="JANBVN010000078">
    <property type="protein sequence ID" value="KAJ9149630.1"/>
    <property type="molecule type" value="Genomic_DNA"/>
</dbReference>
<gene>
    <name evidence="2" type="ORF">NKR19_g5585</name>
</gene>
<feature type="region of interest" description="Disordered" evidence="1">
    <location>
        <begin position="268"/>
        <end position="329"/>
    </location>
</feature>
<name>A0AA38S5C5_9PEZI</name>
<feature type="compositionally biased region" description="Acidic residues" evidence="1">
    <location>
        <begin position="160"/>
        <end position="183"/>
    </location>
</feature>
<organism evidence="2 3">
    <name type="scientific">Coniochaeta hoffmannii</name>
    <dbReference type="NCBI Taxonomy" id="91930"/>
    <lineage>
        <taxon>Eukaryota</taxon>
        <taxon>Fungi</taxon>
        <taxon>Dikarya</taxon>
        <taxon>Ascomycota</taxon>
        <taxon>Pezizomycotina</taxon>
        <taxon>Sordariomycetes</taxon>
        <taxon>Sordariomycetidae</taxon>
        <taxon>Coniochaetales</taxon>
        <taxon>Coniochaetaceae</taxon>
        <taxon>Coniochaeta</taxon>
    </lineage>
</organism>